<dbReference type="OMA" id="IVIFTNC"/>
<reference evidence="11" key="1">
    <citation type="journal article" date="2011" name="Genome Biol.">
        <title>Comparative genomics of the social amoebae Dictyostelium discoideum and Dictyostelium purpureum.</title>
        <authorList>
            <consortium name="US DOE Joint Genome Institute (JGI-PGF)"/>
            <person name="Sucgang R."/>
            <person name="Kuo A."/>
            <person name="Tian X."/>
            <person name="Salerno W."/>
            <person name="Parikh A."/>
            <person name="Feasley C.L."/>
            <person name="Dalin E."/>
            <person name="Tu H."/>
            <person name="Huang E."/>
            <person name="Barry K."/>
            <person name="Lindquist E."/>
            <person name="Shapiro H."/>
            <person name="Bruce D."/>
            <person name="Schmutz J."/>
            <person name="Salamov A."/>
            <person name="Fey P."/>
            <person name="Gaudet P."/>
            <person name="Anjard C."/>
            <person name="Babu M.M."/>
            <person name="Basu S."/>
            <person name="Bushmanova Y."/>
            <person name="van der Wel H."/>
            <person name="Katoh-Kurasawa M."/>
            <person name="Dinh C."/>
            <person name="Coutinho P.M."/>
            <person name="Saito T."/>
            <person name="Elias M."/>
            <person name="Schaap P."/>
            <person name="Kay R.R."/>
            <person name="Henrissat B."/>
            <person name="Eichinger L."/>
            <person name="Rivero F."/>
            <person name="Putnam N.H."/>
            <person name="West C.M."/>
            <person name="Loomis W.F."/>
            <person name="Chisholm R.L."/>
            <person name="Shaulsky G."/>
            <person name="Strassmann J.E."/>
            <person name="Queller D.C."/>
            <person name="Kuspa A."/>
            <person name="Grigoriev I.V."/>
        </authorList>
    </citation>
    <scope>NUCLEOTIDE SEQUENCE [LARGE SCALE GENOMIC DNA]</scope>
    <source>
        <strain evidence="11">QSDP1</strain>
    </source>
</reference>
<dbReference type="RefSeq" id="XP_003291341.1">
    <property type="nucleotide sequence ID" value="XM_003291293.1"/>
</dbReference>
<evidence type="ECO:0000256" key="8">
    <source>
        <dbReference type="PIRSR" id="PIRSR606689-2"/>
    </source>
</evidence>
<protein>
    <recommendedName>
        <fullName evidence="6">ADP-ribosylation factor-like protein 11</fullName>
    </recommendedName>
</protein>
<feature type="binding site" evidence="7">
    <location>
        <begin position="20"/>
        <end position="27"/>
    </location>
    <ligand>
        <name>GTP</name>
        <dbReference type="ChEBI" id="CHEBI:37565"/>
    </ligand>
</feature>
<dbReference type="KEGG" id="dpp:DICPUDRAFT_92653"/>
<dbReference type="eggNOG" id="KOG0070">
    <property type="taxonomic scope" value="Eukaryota"/>
</dbReference>
<dbReference type="Proteomes" id="UP000001064">
    <property type="component" value="Unassembled WGS sequence"/>
</dbReference>
<feature type="binding site" evidence="8">
    <location>
        <position position="44"/>
    </location>
    <ligand>
        <name>Mg(2+)</name>
        <dbReference type="ChEBI" id="CHEBI:18420"/>
    </ligand>
</feature>
<comment type="similarity">
    <text evidence="9">Belongs to the small GTPase superfamily. Arf family.</text>
</comment>
<dbReference type="InParanoid" id="F0ZVA2"/>
<dbReference type="EMBL" id="GL871210">
    <property type="protein sequence ID" value="EGC32132.1"/>
    <property type="molecule type" value="Genomic_DNA"/>
</dbReference>
<dbReference type="VEuPathDB" id="AmoebaDB:DICPUDRAFT_92653"/>
<evidence type="ECO:0000313" key="10">
    <source>
        <dbReference type="EMBL" id="EGC32132.1"/>
    </source>
</evidence>
<dbReference type="GO" id="GO:0046872">
    <property type="term" value="F:metal ion binding"/>
    <property type="evidence" value="ECO:0007669"/>
    <property type="project" value="UniProtKB-KW"/>
</dbReference>
<evidence type="ECO:0000256" key="5">
    <source>
        <dbReference type="ARBA" id="ARBA00054648"/>
    </source>
</evidence>
<dbReference type="SMART" id="SM00177">
    <property type="entry name" value="ARF"/>
    <property type="match status" value="1"/>
</dbReference>
<evidence type="ECO:0000256" key="3">
    <source>
        <dbReference type="ARBA" id="ARBA00023134"/>
    </source>
</evidence>
<evidence type="ECO:0000256" key="9">
    <source>
        <dbReference type="RuleBase" id="RU003925"/>
    </source>
</evidence>
<dbReference type="GO" id="GO:0003924">
    <property type="term" value="F:GTPase activity"/>
    <property type="evidence" value="ECO:0007669"/>
    <property type="project" value="InterPro"/>
</dbReference>
<comment type="function">
    <text evidence="5">May play a role in apoptosis. May act as a tumor suppressor.</text>
</comment>
<dbReference type="GO" id="GO:0005886">
    <property type="term" value="C:plasma membrane"/>
    <property type="evidence" value="ECO:0000318"/>
    <property type="project" value="GO_Central"/>
</dbReference>
<evidence type="ECO:0000256" key="2">
    <source>
        <dbReference type="ARBA" id="ARBA00022741"/>
    </source>
</evidence>
<evidence type="ECO:0000256" key="4">
    <source>
        <dbReference type="ARBA" id="ARBA00023288"/>
    </source>
</evidence>
<accession>F0ZVA2</accession>
<dbReference type="Pfam" id="PF00025">
    <property type="entry name" value="Arf"/>
    <property type="match status" value="1"/>
</dbReference>
<dbReference type="OrthoDB" id="2011769at2759"/>
<feature type="binding site" evidence="7">
    <location>
        <position position="66"/>
    </location>
    <ligand>
        <name>GTP</name>
        <dbReference type="ChEBI" id="CHEBI:37565"/>
    </ligand>
</feature>
<feature type="binding site" evidence="7">
    <location>
        <begin position="122"/>
        <end position="125"/>
    </location>
    <ligand>
        <name>GTP</name>
        <dbReference type="ChEBI" id="CHEBI:37565"/>
    </ligand>
</feature>
<dbReference type="PRINTS" id="PR00328">
    <property type="entry name" value="SAR1GTPBP"/>
</dbReference>
<dbReference type="SMART" id="SM00178">
    <property type="entry name" value="SAR"/>
    <property type="match status" value="1"/>
</dbReference>
<evidence type="ECO:0000256" key="7">
    <source>
        <dbReference type="PIRSR" id="PIRSR606689-1"/>
    </source>
</evidence>
<dbReference type="PANTHER" id="PTHR11711">
    <property type="entry name" value="ADP RIBOSYLATION FACTOR-RELATED"/>
    <property type="match status" value="1"/>
</dbReference>
<keyword evidence="1" id="KW-0519">Myristate</keyword>
<dbReference type="AlphaFoldDB" id="F0ZVA2"/>
<keyword evidence="2 7" id="KW-0547">Nucleotide-binding</keyword>
<feature type="binding site" evidence="8">
    <location>
        <position position="27"/>
    </location>
    <ligand>
        <name>Mg(2+)</name>
        <dbReference type="ChEBI" id="CHEBI:18420"/>
    </ligand>
</feature>
<dbReference type="FunFam" id="3.40.50.300:FF:000898">
    <property type="entry name" value="ADP-ribosylation factor-like protein 11"/>
    <property type="match status" value="1"/>
</dbReference>
<gene>
    <name evidence="10" type="ORF">DICPUDRAFT_92653</name>
</gene>
<dbReference type="InterPro" id="IPR005225">
    <property type="entry name" value="Small_GTP-bd"/>
</dbReference>
<keyword evidence="3 7" id="KW-0342">GTP-binding</keyword>
<dbReference type="NCBIfam" id="TIGR00231">
    <property type="entry name" value="small_GTP"/>
    <property type="match status" value="1"/>
</dbReference>
<keyword evidence="8" id="KW-0479">Metal-binding</keyword>
<dbReference type="STRING" id="5786.F0ZVA2"/>
<dbReference type="InterPro" id="IPR024156">
    <property type="entry name" value="Small_GTPase_ARF"/>
</dbReference>
<dbReference type="GO" id="GO:0006886">
    <property type="term" value="P:intracellular protein transport"/>
    <property type="evidence" value="ECO:0000318"/>
    <property type="project" value="GO_Central"/>
</dbReference>
<proteinExistence type="inferred from homology"/>
<dbReference type="GO" id="GO:0005525">
    <property type="term" value="F:GTP binding"/>
    <property type="evidence" value="ECO:0000318"/>
    <property type="project" value="GO_Central"/>
</dbReference>
<evidence type="ECO:0000256" key="1">
    <source>
        <dbReference type="ARBA" id="ARBA00022707"/>
    </source>
</evidence>
<keyword evidence="4" id="KW-0449">Lipoprotein</keyword>
<dbReference type="CDD" id="cd00878">
    <property type="entry name" value="Arf_Arl"/>
    <property type="match status" value="1"/>
</dbReference>
<evidence type="ECO:0000313" key="11">
    <source>
        <dbReference type="Proteomes" id="UP000001064"/>
    </source>
</evidence>
<dbReference type="InterPro" id="IPR027417">
    <property type="entry name" value="P-loop_NTPase"/>
</dbReference>
<dbReference type="InterPro" id="IPR006689">
    <property type="entry name" value="Small_GTPase_ARF/SAR"/>
</dbReference>
<sequence>MGRILKRIFKGKEYRIIFCGLDFAGKSSLLYKMKFDLITTIDPTIGFNVEKIHRNKKKYKIWDLGGQYNLRQLWKYYFLNCNALVFVIDSSDRERIDEAKEEFDKLMTQDELKGISFLIYANKQDINGAMSCDEIINKLSLHKLNDRKWHIQPLVAIRGDGIEEGLDWISRSV</sequence>
<keyword evidence="8" id="KW-0460">Magnesium</keyword>
<dbReference type="PROSITE" id="PS51417">
    <property type="entry name" value="ARF"/>
    <property type="match status" value="1"/>
</dbReference>
<evidence type="ECO:0000256" key="6">
    <source>
        <dbReference type="ARBA" id="ARBA00072409"/>
    </source>
</evidence>
<organism evidence="10 11">
    <name type="scientific">Dictyostelium purpureum</name>
    <name type="common">Slime mold</name>
    <dbReference type="NCBI Taxonomy" id="5786"/>
    <lineage>
        <taxon>Eukaryota</taxon>
        <taxon>Amoebozoa</taxon>
        <taxon>Evosea</taxon>
        <taxon>Eumycetozoa</taxon>
        <taxon>Dictyostelia</taxon>
        <taxon>Dictyosteliales</taxon>
        <taxon>Dictyosteliaceae</taxon>
        <taxon>Dictyostelium</taxon>
    </lineage>
</organism>
<dbReference type="GeneID" id="10507530"/>
<keyword evidence="11" id="KW-1185">Reference proteome</keyword>
<dbReference type="Gene3D" id="3.40.50.300">
    <property type="entry name" value="P-loop containing nucleotide triphosphate hydrolases"/>
    <property type="match status" value="1"/>
</dbReference>
<name>F0ZVA2_DICPU</name>
<dbReference type="GO" id="GO:0005737">
    <property type="term" value="C:cytoplasm"/>
    <property type="evidence" value="ECO:0000318"/>
    <property type="project" value="GO_Central"/>
</dbReference>
<dbReference type="SUPFAM" id="SSF52540">
    <property type="entry name" value="P-loop containing nucleoside triphosphate hydrolases"/>
    <property type="match status" value="1"/>
</dbReference>
<dbReference type="GO" id="GO:0016192">
    <property type="term" value="P:vesicle-mediated transport"/>
    <property type="evidence" value="ECO:0000318"/>
    <property type="project" value="GO_Central"/>
</dbReference>